<keyword evidence="2" id="KW-1185">Reference proteome</keyword>
<comment type="caution">
    <text evidence="1">The sequence shown here is derived from an EMBL/GenBank/DDBJ whole genome shotgun (WGS) entry which is preliminary data.</text>
</comment>
<gene>
    <name evidence="1" type="ORF">EV421DRAFT_1739441</name>
</gene>
<evidence type="ECO:0000313" key="1">
    <source>
        <dbReference type="EMBL" id="KAK0436753.1"/>
    </source>
</evidence>
<dbReference type="Proteomes" id="UP001175226">
    <property type="component" value="Unassembled WGS sequence"/>
</dbReference>
<evidence type="ECO:0000313" key="2">
    <source>
        <dbReference type="Proteomes" id="UP001175226"/>
    </source>
</evidence>
<sequence>MTFLPSVVVSSRGRPLRASTRWAERDMETTLIGSDPPSLEYQYEPEESDVFDSDEEVLAPDSDPPVMDGMEVDADLAMEGGPIDVSLGDESALGYGDLDDLMARLTGCSQESHKPATATGSMGVDRLIDLPDDVNESPNEEEVISTLADDSRSSQAISTDFTSLMASLAGDMDVDESGSPRASDQPLIINRQVEHMYTLEIEDRLHLEEGLETMRVDRFSGSIMHGDSSIHPPSRVWGDHGDMDVGDWDSLCCGLAASPVPGSPLFLRSSSPTNVGFHSASPKVEMLDSPDGMRMQISAITIFVSYRSVDGQGGVYVEHGIQVELPENGQTVPFSVLLNQCREGRNRMGWLVEHLLHGSTVFYVGTNIKPVPLEDVLVTLASQIAYQEVGILTRVINDAENFIPAAPCMDCEEKETISVAVVSTGGVEPCYVLYLSPEEEVDIMARTADEGRAVLVSPSGAAVVRPPCLTGRFAHVDVLEERWPTWDHRFGAMFDVLMALGRTDWNSTYKRFAAVKTVVAITNRLELMVHDRGHNLSLLPVQTWLLDRLEARHASFVKVSPRTFQNWISVLWVEVELVYCRLAGKLNSSPGLTESERRVYETVNVWYTFPLAEVMMGSYVPTDKELLVLKDVTLYEAWTRLVLTLKGGSRRGHARVEPIVPAPSALSQSGPVMNVS</sequence>
<dbReference type="AlphaFoldDB" id="A0AA39J9P5"/>
<reference evidence="1" key="1">
    <citation type="submission" date="2023-06" db="EMBL/GenBank/DDBJ databases">
        <authorList>
            <consortium name="Lawrence Berkeley National Laboratory"/>
            <person name="Ahrendt S."/>
            <person name="Sahu N."/>
            <person name="Indic B."/>
            <person name="Wong-Bajracharya J."/>
            <person name="Merenyi Z."/>
            <person name="Ke H.-M."/>
            <person name="Monk M."/>
            <person name="Kocsube S."/>
            <person name="Drula E."/>
            <person name="Lipzen A."/>
            <person name="Balint B."/>
            <person name="Henrissat B."/>
            <person name="Andreopoulos B."/>
            <person name="Martin F.M."/>
            <person name="Harder C.B."/>
            <person name="Rigling D."/>
            <person name="Ford K.L."/>
            <person name="Foster G.D."/>
            <person name="Pangilinan J."/>
            <person name="Papanicolaou A."/>
            <person name="Barry K."/>
            <person name="LaButti K."/>
            <person name="Viragh M."/>
            <person name="Koriabine M."/>
            <person name="Yan M."/>
            <person name="Riley R."/>
            <person name="Champramary S."/>
            <person name="Plett K.L."/>
            <person name="Tsai I.J."/>
            <person name="Slot J."/>
            <person name="Sipos G."/>
            <person name="Plett J."/>
            <person name="Nagy L.G."/>
            <person name="Grigoriev I.V."/>
        </authorList>
    </citation>
    <scope>NUCLEOTIDE SEQUENCE</scope>
    <source>
        <strain evidence="1">FPL87.14</strain>
    </source>
</reference>
<organism evidence="1 2">
    <name type="scientific">Armillaria borealis</name>
    <dbReference type="NCBI Taxonomy" id="47425"/>
    <lineage>
        <taxon>Eukaryota</taxon>
        <taxon>Fungi</taxon>
        <taxon>Dikarya</taxon>
        <taxon>Basidiomycota</taxon>
        <taxon>Agaricomycotina</taxon>
        <taxon>Agaricomycetes</taxon>
        <taxon>Agaricomycetidae</taxon>
        <taxon>Agaricales</taxon>
        <taxon>Marasmiineae</taxon>
        <taxon>Physalacriaceae</taxon>
        <taxon>Armillaria</taxon>
    </lineage>
</organism>
<dbReference type="EMBL" id="JAUEPT010000053">
    <property type="protein sequence ID" value="KAK0436753.1"/>
    <property type="molecule type" value="Genomic_DNA"/>
</dbReference>
<proteinExistence type="predicted"/>
<accession>A0AA39J9P5</accession>
<protein>
    <submittedName>
        <fullName evidence="1">Uncharacterized protein</fullName>
    </submittedName>
</protein>
<name>A0AA39J9P5_9AGAR</name>